<keyword evidence="4" id="KW-0140">cGMP</keyword>
<keyword evidence="8 12" id="KW-0067">ATP-binding</keyword>
<dbReference type="EMBL" id="KB632064">
    <property type="protein sequence ID" value="ERL88499.1"/>
    <property type="molecule type" value="Genomic_DNA"/>
</dbReference>
<dbReference type="InterPro" id="IPR014710">
    <property type="entry name" value="RmlC-like_jellyroll"/>
</dbReference>
<dbReference type="SMART" id="SM00100">
    <property type="entry name" value="cNMP"/>
    <property type="match status" value="2"/>
</dbReference>
<dbReference type="InterPro" id="IPR018488">
    <property type="entry name" value="cNMP-bd_CS"/>
</dbReference>
<dbReference type="GO" id="GO:0004692">
    <property type="term" value="F:cGMP-dependent protein kinase activity"/>
    <property type="evidence" value="ECO:0007669"/>
    <property type="project" value="UniProtKB-EC"/>
</dbReference>
<dbReference type="AlphaFoldDB" id="U4U3N6"/>
<evidence type="ECO:0000256" key="10">
    <source>
        <dbReference type="ARBA" id="ARBA00047298"/>
    </source>
</evidence>
<dbReference type="PANTHER" id="PTHR24353:SF111">
    <property type="match status" value="1"/>
</dbReference>
<evidence type="ECO:0000313" key="18">
    <source>
        <dbReference type="Proteomes" id="UP000030742"/>
    </source>
</evidence>
<keyword evidence="7" id="KW-0418">Kinase</keyword>
<evidence type="ECO:0000256" key="2">
    <source>
        <dbReference type="ARBA" id="ARBA00012428"/>
    </source>
</evidence>
<dbReference type="CDD" id="cd00038">
    <property type="entry name" value="CAP_ED"/>
    <property type="match status" value="2"/>
</dbReference>
<keyword evidence="5" id="KW-0808">Transferase</keyword>
<evidence type="ECO:0000256" key="6">
    <source>
        <dbReference type="ARBA" id="ARBA00022741"/>
    </source>
</evidence>
<protein>
    <recommendedName>
        <fullName evidence="2">cGMP-dependent protein kinase</fullName>
        <ecNumber evidence="2">2.7.11.12</ecNumber>
    </recommendedName>
</protein>
<dbReference type="PROSITE" id="PS50042">
    <property type="entry name" value="CNMP_BINDING_3"/>
    <property type="match status" value="2"/>
</dbReference>
<evidence type="ECO:0000259" key="16">
    <source>
        <dbReference type="PROSITE" id="PS51285"/>
    </source>
</evidence>
<keyword evidence="3" id="KW-0723">Serine/threonine-protein kinase</keyword>
<gene>
    <name evidence="17" type="ORF">D910_05885</name>
</gene>
<comment type="similarity">
    <text evidence="1">Belongs to the protein kinase superfamily. AGC Ser/Thr protein kinase family. cGMP subfamily.</text>
</comment>
<dbReference type="Pfam" id="PF00069">
    <property type="entry name" value="Pkinase"/>
    <property type="match status" value="1"/>
</dbReference>
<name>U4U3N6_DENPD</name>
<dbReference type="Gene3D" id="3.30.200.20">
    <property type="entry name" value="Phosphorylase Kinase, domain 1"/>
    <property type="match status" value="3"/>
</dbReference>
<accession>U4U3N6</accession>
<dbReference type="SMART" id="SM00220">
    <property type="entry name" value="S_TKc"/>
    <property type="match status" value="1"/>
</dbReference>
<organism evidence="17 18">
    <name type="scientific">Dendroctonus ponderosae</name>
    <name type="common">Mountain pine beetle</name>
    <dbReference type="NCBI Taxonomy" id="77166"/>
    <lineage>
        <taxon>Eukaryota</taxon>
        <taxon>Metazoa</taxon>
        <taxon>Ecdysozoa</taxon>
        <taxon>Arthropoda</taxon>
        <taxon>Hexapoda</taxon>
        <taxon>Insecta</taxon>
        <taxon>Pterygota</taxon>
        <taxon>Neoptera</taxon>
        <taxon>Endopterygota</taxon>
        <taxon>Coleoptera</taxon>
        <taxon>Polyphaga</taxon>
        <taxon>Cucujiformia</taxon>
        <taxon>Curculionidae</taxon>
        <taxon>Scolytinae</taxon>
        <taxon>Dendroctonus</taxon>
    </lineage>
</organism>
<dbReference type="Proteomes" id="UP000030742">
    <property type="component" value="Unassembled WGS sequence"/>
</dbReference>
<dbReference type="GO" id="GO:0005524">
    <property type="term" value="F:ATP binding"/>
    <property type="evidence" value="ECO:0007669"/>
    <property type="project" value="UniProtKB-UniRule"/>
</dbReference>
<dbReference type="GO" id="GO:0030553">
    <property type="term" value="F:cGMP binding"/>
    <property type="evidence" value="ECO:0007669"/>
    <property type="project" value="UniProtKB-KW"/>
</dbReference>
<dbReference type="PRINTS" id="PR00104">
    <property type="entry name" value="CGMPKINASE"/>
</dbReference>
<feature type="domain" description="Cyclic nucleotide-binding" evidence="15">
    <location>
        <begin position="1"/>
        <end position="81"/>
    </location>
</feature>
<feature type="domain" description="Protein kinase" evidence="14">
    <location>
        <begin position="222"/>
        <end position="507"/>
    </location>
</feature>
<dbReference type="InterPro" id="IPR017441">
    <property type="entry name" value="Protein_kinase_ATP_BS"/>
</dbReference>
<dbReference type="PROSITE" id="PS51285">
    <property type="entry name" value="AGC_KINASE_CTER"/>
    <property type="match status" value="1"/>
</dbReference>
<dbReference type="InterPro" id="IPR035014">
    <property type="entry name" value="STKc_cGK"/>
</dbReference>
<dbReference type="InterPro" id="IPR008271">
    <property type="entry name" value="Ser/Thr_kinase_AS"/>
</dbReference>
<dbReference type="InterPro" id="IPR018490">
    <property type="entry name" value="cNMP-bd_dom_sf"/>
</dbReference>
<dbReference type="SUPFAM" id="SSF56112">
    <property type="entry name" value="Protein kinase-like (PK-like)"/>
    <property type="match status" value="1"/>
</dbReference>
<feature type="region of interest" description="Disordered" evidence="13">
    <location>
        <begin position="479"/>
        <end position="507"/>
    </location>
</feature>
<evidence type="ECO:0000256" key="1">
    <source>
        <dbReference type="ARBA" id="ARBA00006352"/>
    </source>
</evidence>
<evidence type="ECO:0000259" key="15">
    <source>
        <dbReference type="PROSITE" id="PS50042"/>
    </source>
</evidence>
<evidence type="ECO:0000256" key="3">
    <source>
        <dbReference type="ARBA" id="ARBA00022527"/>
    </source>
</evidence>
<feature type="binding site" evidence="12">
    <location>
        <position position="252"/>
    </location>
    <ligand>
        <name>ATP</name>
        <dbReference type="ChEBI" id="CHEBI:30616"/>
    </ligand>
</feature>
<evidence type="ECO:0000256" key="4">
    <source>
        <dbReference type="ARBA" id="ARBA00022535"/>
    </source>
</evidence>
<keyword evidence="6 12" id="KW-0547">Nucleotide-binding</keyword>
<dbReference type="InterPro" id="IPR011009">
    <property type="entry name" value="Kinase-like_dom_sf"/>
</dbReference>
<evidence type="ECO:0000256" key="8">
    <source>
        <dbReference type="ARBA" id="ARBA00022840"/>
    </source>
</evidence>
<dbReference type="PROSITE" id="PS00108">
    <property type="entry name" value="PROTEIN_KINASE_ST"/>
    <property type="match status" value="1"/>
</dbReference>
<evidence type="ECO:0000313" key="17">
    <source>
        <dbReference type="EMBL" id="ERL88499.1"/>
    </source>
</evidence>
<evidence type="ECO:0000256" key="7">
    <source>
        <dbReference type="ARBA" id="ARBA00022777"/>
    </source>
</evidence>
<evidence type="ECO:0000256" key="9">
    <source>
        <dbReference type="ARBA" id="ARBA00022992"/>
    </source>
</evidence>
<dbReference type="PROSITE" id="PS00107">
    <property type="entry name" value="PROTEIN_KINASE_ATP"/>
    <property type="match status" value="1"/>
</dbReference>
<dbReference type="STRING" id="77166.U4U3N6"/>
<dbReference type="PROSITE" id="PS50011">
    <property type="entry name" value="PROTEIN_KINASE_DOM"/>
    <property type="match status" value="1"/>
</dbReference>
<dbReference type="Gene3D" id="1.10.510.10">
    <property type="entry name" value="Transferase(Phosphotransferase) domain 1"/>
    <property type="match status" value="2"/>
</dbReference>
<dbReference type="SMART" id="SM00133">
    <property type="entry name" value="S_TK_X"/>
    <property type="match status" value="1"/>
</dbReference>
<feature type="domain" description="Cyclic nucleotide-binding" evidence="15">
    <location>
        <begin position="84"/>
        <end position="207"/>
    </location>
</feature>
<sequence length="507" mass="57863">MEILIVSEGCVEVSREDKFLSTLTPGKVLGELAILYNCQRTATIKAATDCKLWAIERQCFQTIMMRTGLIRQAEYTDFLKSVPIFKDLPEETLIKISDVLEECYYANGDYIIRQGNRGDTFFIISKGKVNVTMKKKDSAEEKYIRTLNKGDFFGEKALHGDDLRTANIIVDDPEGVTCLVIDRDTYLQLISNLDEVRTKYVDDIDDRRRLNEEYSPVRLEDLSILTTLGVGGFGRVELVQITGQSNKSYALKQMKKSQIVETRQQQHIMSEKEIMGEANCDFIVKLYKTFKVRSGRQELGADKNVHAFQDAKYLYMLMESCLGGELWTVLRDKGYFDDTTTRFYTACVVQAFDYLHSRNIIYRDLKPENLLLDSKGYVKLVDFGFAKKLQAGRKTWTFCGTPEYVAPEGIDAIDFPKNITRNATALIKKLCRDNPAERLGYQKGGISDIQKHKWFDGFNWEGLVNRTLPPPIMPKIRSVTDSSNFDPYPPDEGGLPPDDMSGWDSNF</sequence>
<dbReference type="SUPFAM" id="SSF51206">
    <property type="entry name" value="cAMP-binding domain-like"/>
    <property type="match status" value="2"/>
</dbReference>
<dbReference type="FunFam" id="2.60.120.10:FF:000064">
    <property type="entry name" value="cGMP-dependent protein kinase, isozyme"/>
    <property type="match status" value="1"/>
</dbReference>
<dbReference type="CDD" id="cd05572">
    <property type="entry name" value="STKc_cGK"/>
    <property type="match status" value="1"/>
</dbReference>
<dbReference type="Pfam" id="PF00027">
    <property type="entry name" value="cNMP_binding"/>
    <property type="match status" value="2"/>
</dbReference>
<keyword evidence="9" id="KW-0142">cGMP-binding</keyword>
<dbReference type="Gene3D" id="2.60.120.10">
    <property type="entry name" value="Jelly Rolls"/>
    <property type="match status" value="2"/>
</dbReference>
<dbReference type="GO" id="GO:0005737">
    <property type="term" value="C:cytoplasm"/>
    <property type="evidence" value="ECO:0007669"/>
    <property type="project" value="UniProtKB-ARBA"/>
</dbReference>
<dbReference type="InterPro" id="IPR002374">
    <property type="entry name" value="cGMP_dep_kinase"/>
</dbReference>
<evidence type="ECO:0000259" key="14">
    <source>
        <dbReference type="PROSITE" id="PS50011"/>
    </source>
</evidence>
<evidence type="ECO:0000256" key="5">
    <source>
        <dbReference type="ARBA" id="ARBA00022679"/>
    </source>
</evidence>
<feature type="domain" description="AGC-kinase C-terminal" evidence="16">
    <location>
        <begin position="456"/>
        <end position="507"/>
    </location>
</feature>
<comment type="catalytic activity">
    <reaction evidence="11">
        <text>L-seryl-[protein] + ATP = O-phospho-L-seryl-[protein] + ADP + H(+)</text>
        <dbReference type="Rhea" id="RHEA:17989"/>
        <dbReference type="Rhea" id="RHEA-COMP:9863"/>
        <dbReference type="Rhea" id="RHEA-COMP:11604"/>
        <dbReference type="ChEBI" id="CHEBI:15378"/>
        <dbReference type="ChEBI" id="CHEBI:29999"/>
        <dbReference type="ChEBI" id="CHEBI:30616"/>
        <dbReference type="ChEBI" id="CHEBI:83421"/>
        <dbReference type="ChEBI" id="CHEBI:456216"/>
        <dbReference type="EC" id="2.7.11.12"/>
    </reaction>
</comment>
<dbReference type="InterPro" id="IPR000961">
    <property type="entry name" value="AGC-kinase_C"/>
</dbReference>
<dbReference type="InterPro" id="IPR000595">
    <property type="entry name" value="cNMP-bd_dom"/>
</dbReference>
<proteinExistence type="inferred from homology"/>
<reference evidence="17 18" key="1">
    <citation type="journal article" date="2013" name="Genome Biol.">
        <title>Draft genome of the mountain pine beetle, Dendroctonus ponderosae Hopkins, a major forest pest.</title>
        <authorList>
            <person name="Keeling C.I."/>
            <person name="Yuen M.M."/>
            <person name="Liao N.Y."/>
            <person name="Docking T.R."/>
            <person name="Chan S.K."/>
            <person name="Taylor G.A."/>
            <person name="Palmquist D.L."/>
            <person name="Jackman S.D."/>
            <person name="Nguyen A."/>
            <person name="Li M."/>
            <person name="Henderson H."/>
            <person name="Janes J.K."/>
            <person name="Zhao Y."/>
            <person name="Pandoh P."/>
            <person name="Moore R."/>
            <person name="Sperling F.A."/>
            <person name="Huber D.P."/>
            <person name="Birol I."/>
            <person name="Jones S.J."/>
            <person name="Bohlmann J."/>
        </authorList>
    </citation>
    <scope>NUCLEOTIDE SEQUENCE</scope>
</reference>
<dbReference type="InterPro" id="IPR000719">
    <property type="entry name" value="Prot_kinase_dom"/>
</dbReference>
<comment type="catalytic activity">
    <reaction evidence="10">
        <text>L-threonyl-[protein] + ATP = O-phospho-L-threonyl-[protein] + ADP + H(+)</text>
        <dbReference type="Rhea" id="RHEA:46608"/>
        <dbReference type="Rhea" id="RHEA-COMP:11060"/>
        <dbReference type="Rhea" id="RHEA-COMP:11605"/>
        <dbReference type="ChEBI" id="CHEBI:15378"/>
        <dbReference type="ChEBI" id="CHEBI:30013"/>
        <dbReference type="ChEBI" id="CHEBI:30616"/>
        <dbReference type="ChEBI" id="CHEBI:61977"/>
        <dbReference type="ChEBI" id="CHEBI:456216"/>
        <dbReference type="EC" id="2.7.11.12"/>
    </reaction>
</comment>
<dbReference type="PROSITE" id="PS00888">
    <property type="entry name" value="CNMP_BINDING_1"/>
    <property type="match status" value="1"/>
</dbReference>
<dbReference type="PANTHER" id="PTHR24353">
    <property type="entry name" value="CYCLIC NUCLEOTIDE-DEPENDENT PROTEIN KINASE"/>
    <property type="match status" value="1"/>
</dbReference>
<evidence type="ECO:0000256" key="13">
    <source>
        <dbReference type="SAM" id="MobiDB-lite"/>
    </source>
</evidence>
<dbReference type="EC" id="2.7.11.12" evidence="2"/>
<dbReference type="FunFam" id="1.10.510.10:FF:000551">
    <property type="entry name" value="Non-specific serine/threonine protein kinase"/>
    <property type="match status" value="1"/>
</dbReference>
<evidence type="ECO:0000256" key="11">
    <source>
        <dbReference type="ARBA" id="ARBA00047462"/>
    </source>
</evidence>
<dbReference type="PROSITE" id="PS00889">
    <property type="entry name" value="CNMP_BINDING_2"/>
    <property type="match status" value="2"/>
</dbReference>
<dbReference type="OrthoDB" id="63267at2759"/>
<evidence type="ECO:0000256" key="12">
    <source>
        <dbReference type="PROSITE-ProRule" id="PRU10141"/>
    </source>
</evidence>